<evidence type="ECO:0000256" key="3">
    <source>
        <dbReference type="ARBA" id="ARBA00023274"/>
    </source>
</evidence>
<gene>
    <name evidence="5" type="primary">LOC108632355</name>
</gene>
<name>A0AAJ7JGV7_9HYME</name>
<comment type="similarity">
    <text evidence="1">Belongs to the universal ribosomal protein uS11 family.</text>
</comment>
<dbReference type="KEGG" id="ccal:108632355"/>
<protein>
    <submittedName>
        <fullName evidence="5">Uncharacterized protein LOC108632355</fullName>
    </submittedName>
</protein>
<dbReference type="Gene3D" id="3.30.420.80">
    <property type="entry name" value="Ribosomal protein S11"/>
    <property type="match status" value="1"/>
</dbReference>
<dbReference type="CTD" id="64963"/>
<organism evidence="4 5">
    <name type="scientific">Ceratina calcarata</name>
    <dbReference type="NCBI Taxonomy" id="156304"/>
    <lineage>
        <taxon>Eukaryota</taxon>
        <taxon>Metazoa</taxon>
        <taxon>Ecdysozoa</taxon>
        <taxon>Arthropoda</taxon>
        <taxon>Hexapoda</taxon>
        <taxon>Insecta</taxon>
        <taxon>Pterygota</taxon>
        <taxon>Neoptera</taxon>
        <taxon>Endopterygota</taxon>
        <taxon>Hymenoptera</taxon>
        <taxon>Apocrita</taxon>
        <taxon>Aculeata</taxon>
        <taxon>Apoidea</taxon>
        <taxon>Anthophila</taxon>
        <taxon>Apidae</taxon>
        <taxon>Ceratina</taxon>
        <taxon>Zadontomerus</taxon>
    </lineage>
</organism>
<dbReference type="GO" id="GO:1990904">
    <property type="term" value="C:ribonucleoprotein complex"/>
    <property type="evidence" value="ECO:0007669"/>
    <property type="project" value="UniProtKB-KW"/>
</dbReference>
<evidence type="ECO:0000313" key="5">
    <source>
        <dbReference type="RefSeq" id="XP_017892367.1"/>
    </source>
</evidence>
<dbReference type="PANTHER" id="PTHR11759">
    <property type="entry name" value="40S RIBOSOMAL PROTEIN S14/30S RIBOSOMAL PROTEIN S11"/>
    <property type="match status" value="1"/>
</dbReference>
<dbReference type="GO" id="GO:0005840">
    <property type="term" value="C:ribosome"/>
    <property type="evidence" value="ECO:0007669"/>
    <property type="project" value="UniProtKB-KW"/>
</dbReference>
<dbReference type="SUPFAM" id="SSF53137">
    <property type="entry name" value="Translational machinery components"/>
    <property type="match status" value="1"/>
</dbReference>
<reference evidence="5" key="1">
    <citation type="submission" date="2025-08" db="UniProtKB">
        <authorList>
            <consortium name="RefSeq"/>
        </authorList>
    </citation>
    <scope>IDENTIFICATION</scope>
    <source>
        <tissue evidence="5">Whole body</tissue>
    </source>
</reference>
<dbReference type="Proteomes" id="UP000694925">
    <property type="component" value="Unplaced"/>
</dbReference>
<keyword evidence="4" id="KW-1185">Reference proteome</keyword>
<evidence type="ECO:0000256" key="2">
    <source>
        <dbReference type="ARBA" id="ARBA00022980"/>
    </source>
</evidence>
<dbReference type="InterPro" id="IPR036967">
    <property type="entry name" value="Ribosomal_uS11_sf"/>
</dbReference>
<dbReference type="InterPro" id="IPR001971">
    <property type="entry name" value="Ribosomal_uS11"/>
</dbReference>
<sequence>MILSSLQLTTKNLAKIVILPSMKLVSPCSLLTNARGLHTTHNVMKKLRVGDQAIRPLPIGKNVILEGELSTDMITPEQSLFPDATTPFQLFDNVPYSELHILNIKSTRNNTIFTLTDAKGLVSMLHTAGIEGFKKSKKGTNIAGQQTAITFANRILESGVTNVRLRIQGIGPGRSGAIKGIELTDLNVVSITDDTRVSWNPPRPRKPRRI</sequence>
<proteinExistence type="inferred from homology"/>
<accession>A0AAJ7JGV7</accession>
<keyword evidence="3" id="KW-0687">Ribonucleoprotein</keyword>
<dbReference type="GO" id="GO:0003735">
    <property type="term" value="F:structural constituent of ribosome"/>
    <property type="evidence" value="ECO:0007669"/>
    <property type="project" value="InterPro"/>
</dbReference>
<dbReference type="HAMAP" id="MF_01310">
    <property type="entry name" value="Ribosomal_uS11"/>
    <property type="match status" value="1"/>
</dbReference>
<dbReference type="AlphaFoldDB" id="A0AAJ7JGV7"/>
<dbReference type="RefSeq" id="XP_017892367.1">
    <property type="nucleotide sequence ID" value="XM_018036878.2"/>
</dbReference>
<evidence type="ECO:0000313" key="4">
    <source>
        <dbReference type="Proteomes" id="UP000694925"/>
    </source>
</evidence>
<dbReference type="GO" id="GO:0006412">
    <property type="term" value="P:translation"/>
    <property type="evidence" value="ECO:0007669"/>
    <property type="project" value="InterPro"/>
</dbReference>
<evidence type="ECO:0000256" key="1">
    <source>
        <dbReference type="ARBA" id="ARBA00006194"/>
    </source>
</evidence>
<dbReference type="Pfam" id="PF00411">
    <property type="entry name" value="Ribosomal_S11"/>
    <property type="match status" value="1"/>
</dbReference>
<keyword evidence="2" id="KW-0689">Ribosomal protein</keyword>
<dbReference type="GeneID" id="108632355"/>